<accession>A0ABT2QKG7</accession>
<evidence type="ECO:0000313" key="2">
    <source>
        <dbReference type="Proteomes" id="UP001320972"/>
    </source>
</evidence>
<dbReference type="Proteomes" id="UP001320972">
    <property type="component" value="Unassembled WGS sequence"/>
</dbReference>
<protein>
    <submittedName>
        <fullName evidence="1">Uncharacterized protein</fullName>
    </submittedName>
</protein>
<organism evidence="1 2">
    <name type="scientific">Natronoglomus mannanivorans</name>
    <dbReference type="NCBI Taxonomy" id="2979990"/>
    <lineage>
        <taxon>Archaea</taxon>
        <taxon>Methanobacteriati</taxon>
        <taxon>Methanobacteriota</taxon>
        <taxon>Stenosarchaea group</taxon>
        <taxon>Halobacteria</taxon>
        <taxon>Halobacteriales</taxon>
        <taxon>Natrialbaceae</taxon>
        <taxon>Natronoglomus</taxon>
    </lineage>
</organism>
<reference evidence="1 2" key="1">
    <citation type="submission" date="2022-09" db="EMBL/GenBank/DDBJ databases">
        <title>Enrichment on poylsaccharides allowed isolation of novel metabolic and taxonomic groups of Haloarchaea.</title>
        <authorList>
            <person name="Sorokin D.Y."/>
            <person name="Elcheninov A.G."/>
            <person name="Khizhniak T.V."/>
            <person name="Kolganova T.V."/>
            <person name="Kublanov I.V."/>
        </authorList>
    </citation>
    <scope>NUCLEOTIDE SEQUENCE [LARGE SCALE GENOMIC DNA]</scope>
    <source>
        <strain evidence="1 2">AArc-m2/3/4</strain>
    </source>
</reference>
<evidence type="ECO:0000313" key="1">
    <source>
        <dbReference type="EMBL" id="MCU4975431.1"/>
    </source>
</evidence>
<gene>
    <name evidence="1" type="ORF">OB955_22325</name>
</gene>
<sequence>MPANTRAGDGRIEWHFEPVDGCDHEPIPASLCAGRAPIDCTTCGASGELIPR</sequence>
<name>A0ABT2QKG7_9EURY</name>
<proteinExistence type="predicted"/>
<dbReference type="RefSeq" id="WP_338009149.1">
    <property type="nucleotide sequence ID" value="NZ_JAOPKB010000019.1"/>
</dbReference>
<comment type="caution">
    <text evidence="1">The sequence shown here is derived from an EMBL/GenBank/DDBJ whole genome shotgun (WGS) entry which is preliminary data.</text>
</comment>
<keyword evidence="2" id="KW-1185">Reference proteome</keyword>
<dbReference type="EMBL" id="JAOPKB010000019">
    <property type="protein sequence ID" value="MCU4975431.1"/>
    <property type="molecule type" value="Genomic_DNA"/>
</dbReference>